<dbReference type="Gene3D" id="3.20.20.150">
    <property type="entry name" value="Divalent-metal-dependent TIM barrel enzymes"/>
    <property type="match status" value="1"/>
</dbReference>
<dbReference type="EMBL" id="FOSK01000003">
    <property type="protein sequence ID" value="SFK21699.1"/>
    <property type="molecule type" value="Genomic_DNA"/>
</dbReference>
<comment type="caution">
    <text evidence="2">The sequence shown here is derived from an EMBL/GenBank/DDBJ whole genome shotgun (WGS) entry which is preliminary data.</text>
</comment>
<sequence>MSDLPVLGAAMCVKHLPQHREWLLELPRDLELQDFYNWNLLDNGCDDLVAEAKKLLNGHEGRLGLHGPFWNLDLSAADPLFQQAVRKRLDQGIELCAKMGADQMVLHSPYTIWDHNNLDLYDNGRQMKLEMIHANLKDVVAKAEDMGCVIVLENIEDLDPSYRLEILKSFESEALALSIDTGHAHYMHSCYGAPPVDYFIKSAGDALQHVHIQDIDGHADRHWNPGEGSIPWAPLFAELAKLKSNPRLILEIMDETTLRKGADYLVGLGLAR</sequence>
<dbReference type="PANTHER" id="PTHR12110:SF53">
    <property type="entry name" value="BLR5974 PROTEIN"/>
    <property type="match status" value="1"/>
</dbReference>
<dbReference type="Pfam" id="PF01261">
    <property type="entry name" value="AP_endonuc_2"/>
    <property type="match status" value="1"/>
</dbReference>
<evidence type="ECO:0000313" key="2">
    <source>
        <dbReference type="EMBL" id="SFK21699.1"/>
    </source>
</evidence>
<keyword evidence="3" id="KW-1185">Reference proteome</keyword>
<dbReference type="SUPFAM" id="SSF51658">
    <property type="entry name" value="Xylose isomerase-like"/>
    <property type="match status" value="1"/>
</dbReference>
<feature type="domain" description="Xylose isomerase-like TIM barrel" evidence="1">
    <location>
        <begin position="47"/>
        <end position="265"/>
    </location>
</feature>
<dbReference type="InterPro" id="IPR036237">
    <property type="entry name" value="Xyl_isomerase-like_sf"/>
</dbReference>
<proteinExistence type="predicted"/>
<dbReference type="Proteomes" id="UP000199598">
    <property type="component" value="Unassembled WGS sequence"/>
</dbReference>
<dbReference type="InterPro" id="IPR013022">
    <property type="entry name" value="Xyl_isomerase-like_TIM-brl"/>
</dbReference>
<protein>
    <submittedName>
        <fullName evidence="2">Sugar phosphate isomerase/epimerase</fullName>
    </submittedName>
</protein>
<organism evidence="2 3">
    <name type="scientific">Pseudovibrio ascidiaceicola</name>
    <dbReference type="NCBI Taxonomy" id="285279"/>
    <lineage>
        <taxon>Bacteria</taxon>
        <taxon>Pseudomonadati</taxon>
        <taxon>Pseudomonadota</taxon>
        <taxon>Alphaproteobacteria</taxon>
        <taxon>Hyphomicrobiales</taxon>
        <taxon>Stappiaceae</taxon>
        <taxon>Pseudovibrio</taxon>
    </lineage>
</organism>
<evidence type="ECO:0000313" key="3">
    <source>
        <dbReference type="Proteomes" id="UP000199598"/>
    </source>
</evidence>
<evidence type="ECO:0000259" key="1">
    <source>
        <dbReference type="Pfam" id="PF01261"/>
    </source>
</evidence>
<reference evidence="2 3" key="1">
    <citation type="submission" date="2016-10" db="EMBL/GenBank/DDBJ databases">
        <authorList>
            <person name="Varghese N."/>
            <person name="Submissions S."/>
        </authorList>
    </citation>
    <scope>NUCLEOTIDE SEQUENCE [LARGE SCALE GENOMIC DNA]</scope>
    <source>
        <strain evidence="2 3">DSM 16392</strain>
    </source>
</reference>
<accession>A0A1I3XQU4</accession>
<dbReference type="InterPro" id="IPR050312">
    <property type="entry name" value="IolE/XylAMocC-like"/>
</dbReference>
<gene>
    <name evidence="2" type="ORF">SAMN04488518_10381</name>
</gene>
<dbReference type="GO" id="GO:0016853">
    <property type="term" value="F:isomerase activity"/>
    <property type="evidence" value="ECO:0007669"/>
    <property type="project" value="UniProtKB-KW"/>
</dbReference>
<dbReference type="PANTHER" id="PTHR12110">
    <property type="entry name" value="HYDROXYPYRUVATE ISOMERASE"/>
    <property type="match status" value="1"/>
</dbReference>
<dbReference type="RefSeq" id="WP_093518025.1">
    <property type="nucleotide sequence ID" value="NZ_FOSK01000003.1"/>
</dbReference>
<name>A0A1I3XQU4_9HYPH</name>
<keyword evidence="2" id="KW-0413">Isomerase</keyword>